<dbReference type="InterPro" id="IPR029044">
    <property type="entry name" value="Nucleotide-diphossugar_trans"/>
</dbReference>
<dbReference type="RefSeq" id="WP_002402187.1">
    <property type="nucleotide sequence ID" value="NZ_GL454446.1"/>
</dbReference>
<name>A0A125W6H3_ENTFL</name>
<dbReference type="CDD" id="cd04194">
    <property type="entry name" value="GT8_A4GalT_like"/>
    <property type="match status" value="1"/>
</dbReference>
<keyword evidence="3" id="KW-0479">Metal-binding</keyword>
<organism evidence="4 5">
    <name type="scientific">Enterococcus faecalis TX4248</name>
    <dbReference type="NCBI Taxonomy" id="749495"/>
    <lineage>
        <taxon>Bacteria</taxon>
        <taxon>Bacillati</taxon>
        <taxon>Bacillota</taxon>
        <taxon>Bacilli</taxon>
        <taxon>Lactobacillales</taxon>
        <taxon>Enterococcaceae</taxon>
        <taxon>Enterococcus</taxon>
    </lineage>
</organism>
<dbReference type="PANTHER" id="PTHR13778">
    <property type="entry name" value="GLYCOSYLTRANSFERASE 8 DOMAIN-CONTAINING PROTEIN"/>
    <property type="match status" value="1"/>
</dbReference>
<dbReference type="Proteomes" id="UP000004846">
    <property type="component" value="Unassembled WGS sequence"/>
</dbReference>
<dbReference type="InterPro" id="IPR002495">
    <property type="entry name" value="Glyco_trans_8"/>
</dbReference>
<reference evidence="4 5" key="1">
    <citation type="submission" date="2010-07" db="EMBL/GenBank/DDBJ databases">
        <authorList>
            <person name="Sid Ahmed O."/>
        </authorList>
    </citation>
    <scope>NUCLEOTIDE SEQUENCE [LARGE SCALE GENOMIC DNA]</scope>
    <source>
        <strain evidence="4 5">TX4248</strain>
    </source>
</reference>
<dbReference type="EMBL" id="AEBR01000045">
    <property type="protein sequence ID" value="EFM82894.1"/>
    <property type="molecule type" value="Genomic_DNA"/>
</dbReference>
<dbReference type="PANTHER" id="PTHR13778:SF47">
    <property type="entry name" value="LIPOPOLYSACCHARIDE 1,3-GALACTOSYLTRANSFERASE"/>
    <property type="match status" value="1"/>
</dbReference>
<dbReference type="GO" id="GO:0046872">
    <property type="term" value="F:metal ion binding"/>
    <property type="evidence" value="ECO:0007669"/>
    <property type="project" value="UniProtKB-KW"/>
</dbReference>
<evidence type="ECO:0000256" key="1">
    <source>
        <dbReference type="ARBA" id="ARBA00022676"/>
    </source>
</evidence>
<dbReference type="SUPFAM" id="SSF53448">
    <property type="entry name" value="Nucleotide-diphospho-sugar transferases"/>
    <property type="match status" value="1"/>
</dbReference>
<comment type="caution">
    <text evidence="4">The sequence shown here is derived from an EMBL/GenBank/DDBJ whole genome shotgun (WGS) entry which is preliminary data.</text>
</comment>
<dbReference type="Pfam" id="PF01501">
    <property type="entry name" value="Glyco_transf_8"/>
    <property type="match status" value="1"/>
</dbReference>
<dbReference type="GO" id="GO:0016757">
    <property type="term" value="F:glycosyltransferase activity"/>
    <property type="evidence" value="ECO:0007669"/>
    <property type="project" value="UniProtKB-KW"/>
</dbReference>
<evidence type="ECO:0000256" key="3">
    <source>
        <dbReference type="ARBA" id="ARBA00022723"/>
    </source>
</evidence>
<dbReference type="Gene3D" id="3.90.550.10">
    <property type="entry name" value="Spore Coat Polysaccharide Biosynthesis Protein SpsA, Chain A"/>
    <property type="match status" value="1"/>
</dbReference>
<accession>A0A125W6H3</accession>
<keyword evidence="1" id="KW-0328">Glycosyltransferase</keyword>
<evidence type="ECO:0000313" key="4">
    <source>
        <dbReference type="EMBL" id="EFM82894.1"/>
    </source>
</evidence>
<protein>
    <submittedName>
        <fullName evidence="4">General stress protein A</fullName>
    </submittedName>
</protein>
<dbReference type="AlphaFoldDB" id="A0A125W6H3"/>
<gene>
    <name evidence="4" type="primary">gspA</name>
    <name evidence="4" type="ORF">HMPREF9498_01490</name>
</gene>
<evidence type="ECO:0000256" key="2">
    <source>
        <dbReference type="ARBA" id="ARBA00022679"/>
    </source>
</evidence>
<sequence>MENRKELAIVSCCNTNFVPHLAAMFVSILENSPSAAAVHFYVIDDNINFESKQLLYFTIKHTQINAELTFLKINPHFFKNVVTSERIPKTAYYRIAIPELFRGSQIERLLYMDCDMIALDDVAKLWTVDLGENIIAAVEDAGFHQRLEKMAIPAESMCYFNSGLLLIDIKKWLNLDVTTKVLRFIEENPDKLRFHDQDALNAVLHDRWTLLHPKWNAQGYILSKAKKHPTIYGEKQYEETRRAPSIIHFTGHVKPWTKEFQWYTKRYYDQYANRTAFRCVNTFNQYLSYTKISRRIEYAQ</sequence>
<keyword evidence="2" id="KW-0808">Transferase</keyword>
<evidence type="ECO:0000313" key="5">
    <source>
        <dbReference type="Proteomes" id="UP000004846"/>
    </source>
</evidence>
<proteinExistence type="predicted"/>
<dbReference type="HOGENOM" id="CLU_050833_0_4_9"/>
<dbReference type="InterPro" id="IPR050748">
    <property type="entry name" value="Glycosyltrans_8_dom-fam"/>
</dbReference>